<reference evidence="2 3" key="1">
    <citation type="submission" date="2016-10" db="EMBL/GenBank/DDBJ databases">
        <authorList>
            <person name="de Groot N.N."/>
        </authorList>
    </citation>
    <scope>NUCLEOTIDE SEQUENCE [LARGE SCALE GENOMIC DNA]</scope>
    <source>
        <strain evidence="2 3">DSM 43019</strain>
    </source>
</reference>
<accession>A0A1I2DC66</accession>
<dbReference type="STRING" id="35752.SAMN05421541_103541"/>
<dbReference type="AlphaFoldDB" id="A0A1I2DC66"/>
<evidence type="ECO:0000256" key="1">
    <source>
        <dbReference type="SAM" id="Coils"/>
    </source>
</evidence>
<feature type="coiled-coil region" evidence="1">
    <location>
        <begin position="39"/>
        <end position="80"/>
    </location>
</feature>
<proteinExistence type="predicted"/>
<sequence>MVWTWAAVAVAAVVIILTSVAAVAVWQRPSRAPAVPGEVQELLADVDAVRAAADRAAAEADEARRRAELAAGARDQAEDRFLEAQWEARVATVDETHLLVQRAALAAYRRGELSVEQLNGIWHSAGPPAALLDDGRVRDARRAYEAAVAETVQVREQAHVASVAAEVLVEEVWNAEFDAVEAWEAQEAARPTLDKLFVDTPSPAPGDHADRQG</sequence>
<evidence type="ECO:0000313" key="3">
    <source>
        <dbReference type="Proteomes" id="UP000199645"/>
    </source>
</evidence>
<dbReference type="Proteomes" id="UP000199645">
    <property type="component" value="Unassembled WGS sequence"/>
</dbReference>
<keyword evidence="1" id="KW-0175">Coiled coil</keyword>
<protein>
    <submittedName>
        <fullName evidence="2">Uncharacterized protein</fullName>
    </submittedName>
</protein>
<dbReference type="EMBL" id="FONV01000003">
    <property type="protein sequence ID" value="SFE78048.1"/>
    <property type="molecule type" value="Genomic_DNA"/>
</dbReference>
<organism evidence="2 3">
    <name type="scientific">Actinoplanes philippinensis</name>
    <dbReference type="NCBI Taxonomy" id="35752"/>
    <lineage>
        <taxon>Bacteria</taxon>
        <taxon>Bacillati</taxon>
        <taxon>Actinomycetota</taxon>
        <taxon>Actinomycetes</taxon>
        <taxon>Micromonosporales</taxon>
        <taxon>Micromonosporaceae</taxon>
        <taxon>Actinoplanes</taxon>
    </lineage>
</organism>
<evidence type="ECO:0000313" key="2">
    <source>
        <dbReference type="EMBL" id="SFE78048.1"/>
    </source>
</evidence>
<gene>
    <name evidence="2" type="ORF">SAMN05421541_103541</name>
</gene>
<name>A0A1I2DC66_9ACTN</name>
<keyword evidence="3" id="KW-1185">Reference proteome</keyword>